<feature type="domain" description="HNH nuclease" evidence="1">
    <location>
        <begin position="44"/>
        <end position="92"/>
    </location>
</feature>
<keyword evidence="2" id="KW-0378">Hydrolase</keyword>
<dbReference type="Gene3D" id="3.90.75.20">
    <property type="match status" value="1"/>
</dbReference>
<dbReference type="EMBL" id="MZ501080">
    <property type="protein sequence ID" value="QXV80784.1"/>
    <property type="molecule type" value="Genomic_DNA"/>
</dbReference>
<dbReference type="SMART" id="SM00507">
    <property type="entry name" value="HNHc"/>
    <property type="match status" value="1"/>
</dbReference>
<dbReference type="InterPro" id="IPR044925">
    <property type="entry name" value="His-Me_finger_sf"/>
</dbReference>
<dbReference type="GO" id="GO:0003677">
    <property type="term" value="F:DNA binding"/>
    <property type="evidence" value="ECO:0007669"/>
    <property type="project" value="InterPro"/>
</dbReference>
<keyword evidence="2" id="KW-0255">Endonuclease</keyword>
<accession>A0AAE7VTX0</accession>
<gene>
    <name evidence="2" type="ORF">bas02_0018</name>
</gene>
<dbReference type="GO" id="GO:0004519">
    <property type="term" value="F:endonuclease activity"/>
    <property type="evidence" value="ECO:0007669"/>
    <property type="project" value="UniProtKB-KW"/>
</dbReference>
<evidence type="ECO:0000313" key="2">
    <source>
        <dbReference type="EMBL" id="QXV80784.1"/>
    </source>
</evidence>
<dbReference type="Gene3D" id="1.20.5.2050">
    <property type="match status" value="1"/>
</dbReference>
<reference evidence="2" key="1">
    <citation type="journal article" date="2021" name="PLoS Biol.">
        <title>Systematic exploration of Escherichia coli phage-host interactions with the BASEL phage collection.</title>
        <authorList>
            <person name="Maffei E."/>
            <person name="Shaidullina A."/>
            <person name="Burkolter M."/>
            <person name="Heyer Y."/>
            <person name="Estermann F."/>
            <person name="Druelle V."/>
            <person name="Sauer P."/>
            <person name="Willi L."/>
            <person name="Michaelis S."/>
            <person name="Hilbi H."/>
            <person name="Thaler D.S."/>
            <person name="Harms A."/>
        </authorList>
    </citation>
    <scope>NUCLEOTIDE SEQUENCE</scope>
    <source>
        <strain evidence="2">Bas02</strain>
    </source>
</reference>
<dbReference type="SUPFAM" id="SSF54060">
    <property type="entry name" value="His-Me finger endonucleases"/>
    <property type="match status" value="1"/>
</dbReference>
<dbReference type="Pfam" id="PF13392">
    <property type="entry name" value="HNH_3"/>
    <property type="match status" value="1"/>
</dbReference>
<dbReference type="InterPro" id="IPR003615">
    <property type="entry name" value="HNH_nuc"/>
</dbReference>
<proteinExistence type="predicted"/>
<evidence type="ECO:0000313" key="3">
    <source>
        <dbReference type="Proteomes" id="UP000828140"/>
    </source>
</evidence>
<sequence length="158" mass="17948">MNWNDIFDYRDGVLYWKISPRSRTPIGSVAGHLSKAGYITTSYMKRALLAHRVVWEMHNGPIPEGMQIDHINHNRSDNRICNLRLATVFDNNQNMSRGKGNRSGVVGVSWHKSAKKWCAEIHANGKKKYLGVFDSFDDAVLARKSAELHFGFHENHGA</sequence>
<protein>
    <submittedName>
        <fullName evidence="2">Homing endonuclease</fullName>
    </submittedName>
</protein>
<keyword evidence="2" id="KW-0540">Nuclease</keyword>
<keyword evidence="3" id="KW-1185">Reference proteome</keyword>
<dbReference type="SUPFAM" id="SSF54171">
    <property type="entry name" value="DNA-binding domain"/>
    <property type="match status" value="1"/>
</dbReference>
<organism evidence="2 3">
    <name type="scientific">Escherichia phage JeanPiccard</name>
    <dbReference type="NCBI Taxonomy" id="2851955"/>
    <lineage>
        <taxon>Viruses</taxon>
        <taxon>Duplodnaviria</taxon>
        <taxon>Heunggongvirae</taxon>
        <taxon>Uroviricota</taxon>
        <taxon>Caudoviricetes</taxon>
        <taxon>Drexlerviridae</taxon>
        <taxon>Braunvirinae</taxon>
    </lineage>
</organism>
<evidence type="ECO:0000259" key="1">
    <source>
        <dbReference type="SMART" id="SM00507"/>
    </source>
</evidence>
<dbReference type="InterPro" id="IPR016177">
    <property type="entry name" value="DNA-bd_dom_sf"/>
</dbReference>
<dbReference type="Proteomes" id="UP000828140">
    <property type="component" value="Segment"/>
</dbReference>
<name>A0AAE7VTX0_9CAUD</name>